<dbReference type="Proteomes" id="UP001500689">
    <property type="component" value="Unassembled WGS sequence"/>
</dbReference>
<protein>
    <submittedName>
        <fullName evidence="2">Uncharacterized protein</fullName>
    </submittedName>
</protein>
<keyword evidence="3" id="KW-1185">Reference proteome</keyword>
<comment type="caution">
    <text evidence="2">The sequence shown here is derived from an EMBL/GenBank/DDBJ whole genome shotgun (WGS) entry which is preliminary data.</text>
</comment>
<dbReference type="EMBL" id="BAAAZN010000021">
    <property type="protein sequence ID" value="GAA3576407.1"/>
    <property type="molecule type" value="Genomic_DNA"/>
</dbReference>
<organism evidence="2 3">
    <name type="scientific">Amycolatopsis ultiminotia</name>
    <dbReference type="NCBI Taxonomy" id="543629"/>
    <lineage>
        <taxon>Bacteria</taxon>
        <taxon>Bacillati</taxon>
        <taxon>Actinomycetota</taxon>
        <taxon>Actinomycetes</taxon>
        <taxon>Pseudonocardiales</taxon>
        <taxon>Pseudonocardiaceae</taxon>
        <taxon>Amycolatopsis</taxon>
    </lineage>
</organism>
<feature type="compositionally biased region" description="Basic and acidic residues" evidence="1">
    <location>
        <begin position="10"/>
        <end position="20"/>
    </location>
</feature>
<evidence type="ECO:0000313" key="2">
    <source>
        <dbReference type="EMBL" id="GAA3576407.1"/>
    </source>
</evidence>
<proteinExistence type="predicted"/>
<name>A0ABP6Y3X1_9PSEU</name>
<gene>
    <name evidence="2" type="ORF">GCM10022222_71380</name>
</gene>
<feature type="region of interest" description="Disordered" evidence="1">
    <location>
        <begin position="1"/>
        <end position="74"/>
    </location>
</feature>
<evidence type="ECO:0000256" key="1">
    <source>
        <dbReference type="SAM" id="MobiDB-lite"/>
    </source>
</evidence>
<evidence type="ECO:0000313" key="3">
    <source>
        <dbReference type="Proteomes" id="UP001500689"/>
    </source>
</evidence>
<sequence>MAKPRKRQRKPPDPRVEGPDSRCTTRSPDAHKIAKILVEMAGRLNDEPAQDPDSPTEVPGSDPTYPGQTFDTDNPYKHLTWVFRAL</sequence>
<reference evidence="3" key="1">
    <citation type="journal article" date="2019" name="Int. J. Syst. Evol. Microbiol.">
        <title>The Global Catalogue of Microorganisms (GCM) 10K type strain sequencing project: providing services to taxonomists for standard genome sequencing and annotation.</title>
        <authorList>
            <consortium name="The Broad Institute Genomics Platform"/>
            <consortium name="The Broad Institute Genome Sequencing Center for Infectious Disease"/>
            <person name="Wu L."/>
            <person name="Ma J."/>
        </authorList>
    </citation>
    <scope>NUCLEOTIDE SEQUENCE [LARGE SCALE GENOMIC DNA]</scope>
    <source>
        <strain evidence="3">JCM 16898</strain>
    </source>
</reference>
<accession>A0ABP6Y3X1</accession>